<name>A0ABV9VM44_STRAZ</name>
<keyword evidence="8" id="KW-0902">Two-component regulatory system</keyword>
<evidence type="ECO:0000256" key="9">
    <source>
        <dbReference type="SAM" id="Phobius"/>
    </source>
</evidence>
<keyword evidence="4" id="KW-0808">Transferase</keyword>
<evidence type="ECO:0000313" key="13">
    <source>
        <dbReference type="Proteomes" id="UP001595908"/>
    </source>
</evidence>
<dbReference type="Pfam" id="PF02518">
    <property type="entry name" value="HATPase_c"/>
    <property type="match status" value="1"/>
</dbReference>
<reference evidence="13" key="1">
    <citation type="journal article" date="2019" name="Int. J. Syst. Evol. Microbiol.">
        <title>The Global Catalogue of Microorganisms (GCM) 10K type strain sequencing project: providing services to taxonomists for standard genome sequencing and annotation.</title>
        <authorList>
            <consortium name="The Broad Institute Genomics Platform"/>
            <consortium name="The Broad Institute Genome Sequencing Center for Infectious Disease"/>
            <person name="Wu L."/>
            <person name="Ma J."/>
        </authorList>
    </citation>
    <scope>NUCLEOTIDE SEQUENCE [LARGE SCALE GENOMIC DNA]</scope>
    <source>
        <strain evidence="13">ICMP 257</strain>
    </source>
</reference>
<evidence type="ECO:0000313" key="12">
    <source>
        <dbReference type="EMBL" id="MFC4983235.1"/>
    </source>
</evidence>
<evidence type="ECO:0000256" key="5">
    <source>
        <dbReference type="ARBA" id="ARBA00022741"/>
    </source>
</evidence>
<keyword evidence="5" id="KW-0547">Nucleotide-binding</keyword>
<evidence type="ECO:0000259" key="11">
    <source>
        <dbReference type="Pfam" id="PF07730"/>
    </source>
</evidence>
<comment type="caution">
    <text evidence="12">The sequence shown here is derived from an EMBL/GenBank/DDBJ whole genome shotgun (WGS) entry which is preliminary data.</text>
</comment>
<feature type="transmembrane region" description="Helical" evidence="9">
    <location>
        <begin position="123"/>
        <end position="139"/>
    </location>
</feature>
<feature type="transmembrane region" description="Helical" evidence="9">
    <location>
        <begin position="151"/>
        <end position="171"/>
    </location>
</feature>
<dbReference type="InterPro" id="IPR011712">
    <property type="entry name" value="Sig_transdc_His_kin_sub3_dim/P"/>
</dbReference>
<evidence type="ECO:0000256" key="7">
    <source>
        <dbReference type="ARBA" id="ARBA00022840"/>
    </source>
</evidence>
<feature type="transmembrane region" description="Helical" evidence="9">
    <location>
        <begin position="14"/>
        <end position="34"/>
    </location>
</feature>
<evidence type="ECO:0000256" key="4">
    <source>
        <dbReference type="ARBA" id="ARBA00022679"/>
    </source>
</evidence>
<dbReference type="PANTHER" id="PTHR24421">
    <property type="entry name" value="NITRATE/NITRITE SENSOR PROTEIN NARX-RELATED"/>
    <property type="match status" value="1"/>
</dbReference>
<keyword evidence="9" id="KW-0472">Membrane</keyword>
<dbReference type="EMBL" id="JBHSJE010000014">
    <property type="protein sequence ID" value="MFC4983235.1"/>
    <property type="molecule type" value="Genomic_DNA"/>
</dbReference>
<dbReference type="InterPro" id="IPR003594">
    <property type="entry name" value="HATPase_dom"/>
</dbReference>
<gene>
    <name evidence="12" type="ORF">ACFPL4_33705</name>
</gene>
<evidence type="ECO:0000259" key="10">
    <source>
        <dbReference type="Pfam" id="PF02518"/>
    </source>
</evidence>
<dbReference type="PANTHER" id="PTHR24421:SF10">
    <property type="entry name" value="NITRATE_NITRITE SENSOR PROTEIN NARQ"/>
    <property type="match status" value="1"/>
</dbReference>
<comment type="catalytic activity">
    <reaction evidence="1">
        <text>ATP + protein L-histidine = ADP + protein N-phospho-L-histidine.</text>
        <dbReference type="EC" id="2.7.13.3"/>
    </reaction>
</comment>
<evidence type="ECO:0000256" key="3">
    <source>
        <dbReference type="ARBA" id="ARBA00022553"/>
    </source>
</evidence>
<keyword evidence="9" id="KW-0812">Transmembrane</keyword>
<protein>
    <recommendedName>
        <fullName evidence="2">histidine kinase</fullName>
        <ecNumber evidence="2">2.7.13.3</ecNumber>
    </recommendedName>
</protein>
<keyword evidence="6 12" id="KW-0418">Kinase</keyword>
<dbReference type="Gene3D" id="3.30.565.10">
    <property type="entry name" value="Histidine kinase-like ATPase, C-terminal domain"/>
    <property type="match status" value="1"/>
</dbReference>
<dbReference type="Gene3D" id="1.20.5.1930">
    <property type="match status" value="1"/>
</dbReference>
<feature type="domain" description="Signal transduction histidine kinase subgroup 3 dimerisation and phosphoacceptor" evidence="11">
    <location>
        <begin position="186"/>
        <end position="252"/>
    </location>
</feature>
<dbReference type="SUPFAM" id="SSF55874">
    <property type="entry name" value="ATPase domain of HSP90 chaperone/DNA topoisomerase II/histidine kinase"/>
    <property type="match status" value="1"/>
</dbReference>
<keyword evidence="9" id="KW-1133">Transmembrane helix</keyword>
<dbReference type="EC" id="2.7.13.3" evidence="2"/>
<evidence type="ECO:0000256" key="2">
    <source>
        <dbReference type="ARBA" id="ARBA00012438"/>
    </source>
</evidence>
<evidence type="ECO:0000256" key="8">
    <source>
        <dbReference type="ARBA" id="ARBA00023012"/>
    </source>
</evidence>
<feature type="transmembrane region" description="Helical" evidence="9">
    <location>
        <begin position="95"/>
        <end position="111"/>
    </location>
</feature>
<dbReference type="Proteomes" id="UP001595908">
    <property type="component" value="Unassembled WGS sequence"/>
</dbReference>
<organism evidence="12 13">
    <name type="scientific">Streptomyces atroolivaceus</name>
    <dbReference type="NCBI Taxonomy" id="66869"/>
    <lineage>
        <taxon>Bacteria</taxon>
        <taxon>Bacillati</taxon>
        <taxon>Actinomycetota</taxon>
        <taxon>Actinomycetes</taxon>
        <taxon>Kitasatosporales</taxon>
        <taxon>Streptomycetaceae</taxon>
        <taxon>Streptomyces</taxon>
    </lineage>
</organism>
<dbReference type="RefSeq" id="WP_051709721.1">
    <property type="nucleotide sequence ID" value="NZ_JBHSJE010000014.1"/>
</dbReference>
<dbReference type="GeneID" id="31235594"/>
<dbReference type="InterPro" id="IPR036890">
    <property type="entry name" value="HATPase_C_sf"/>
</dbReference>
<feature type="transmembrane region" description="Helical" evidence="9">
    <location>
        <begin position="70"/>
        <end position="89"/>
    </location>
</feature>
<feature type="transmembrane region" description="Helical" evidence="9">
    <location>
        <begin position="46"/>
        <end position="63"/>
    </location>
</feature>
<keyword evidence="7" id="KW-0067">ATP-binding</keyword>
<dbReference type="InterPro" id="IPR050482">
    <property type="entry name" value="Sensor_HK_TwoCompSys"/>
</dbReference>
<keyword evidence="3" id="KW-0597">Phosphoprotein</keyword>
<evidence type="ECO:0000256" key="6">
    <source>
        <dbReference type="ARBA" id="ARBA00022777"/>
    </source>
</evidence>
<keyword evidence="13" id="KW-1185">Reference proteome</keyword>
<proteinExistence type="predicted"/>
<feature type="domain" description="Histidine kinase/HSP90-like ATPase" evidence="10">
    <location>
        <begin position="300"/>
        <end position="391"/>
    </location>
</feature>
<dbReference type="GO" id="GO:0016301">
    <property type="term" value="F:kinase activity"/>
    <property type="evidence" value="ECO:0007669"/>
    <property type="project" value="UniProtKB-KW"/>
</dbReference>
<dbReference type="Pfam" id="PF07730">
    <property type="entry name" value="HisKA_3"/>
    <property type="match status" value="1"/>
</dbReference>
<accession>A0ABV9VM44</accession>
<dbReference type="CDD" id="cd16917">
    <property type="entry name" value="HATPase_UhpB-NarQ-NarX-like"/>
    <property type="match status" value="1"/>
</dbReference>
<sequence>MDWNFPRIPAYSRLIKISSLVAFTLTWLADLSALRVSPDRFGSPTTWLPVLVTGPLIVLAVLSTFRSPVLAKRVIGVVTLSLAVTAWSLFDRPDLAWWGALETCGLLFLVIRTTAHGWRPATAAAYTTVLGAAVLALPLRTESWSTFGAGGYVLTVALAVSVAVGCAVRALEFRRERAVHDVRQAERLALARDLHDLIAHHMTGIIVQANAGLTIQATAPDKVASILRNIVLAGTETLESTRRLVYVLREDDHAALRPGDLLIELADLVSAHSAAGSDDTPAQLDVTAAARAARLSPEAELSAQRLVREALTNVRRHAPGARTTVRLDVDTAWLYVTVTNTAPSGKAAHTGGRGGFGLLGLRERVEALDGSLRAGPVPHGGWQVEAALPLAPVAGPPGDQPSPG</sequence>
<evidence type="ECO:0000256" key="1">
    <source>
        <dbReference type="ARBA" id="ARBA00000085"/>
    </source>
</evidence>